<dbReference type="Gene3D" id="3.40.50.10140">
    <property type="entry name" value="Toll/interleukin-1 receptor homology (TIR) domain"/>
    <property type="match status" value="1"/>
</dbReference>
<dbReference type="Gene3D" id="1.10.8.430">
    <property type="entry name" value="Helical domain of apoptotic protease-activating factors"/>
    <property type="match status" value="1"/>
</dbReference>
<dbReference type="AlphaFoldDB" id="A0AAP0D8C7"/>
<keyword evidence="1" id="KW-0433">Leucine-rich repeat</keyword>
<dbReference type="GO" id="GO:0006952">
    <property type="term" value="P:defense response"/>
    <property type="evidence" value="ECO:0007669"/>
    <property type="project" value="InterPro"/>
</dbReference>
<accession>A0AAP0D8C7</accession>
<dbReference type="SUPFAM" id="SSF52540">
    <property type="entry name" value="P-loop containing nucleoside triphosphate hydrolases"/>
    <property type="match status" value="1"/>
</dbReference>
<proteinExistence type="predicted"/>
<dbReference type="InterPro" id="IPR002182">
    <property type="entry name" value="NB-ARC"/>
</dbReference>
<dbReference type="InterPro" id="IPR032675">
    <property type="entry name" value="LRR_dom_sf"/>
</dbReference>
<dbReference type="Proteomes" id="UP001408789">
    <property type="component" value="Unassembled WGS sequence"/>
</dbReference>
<evidence type="ECO:0000256" key="1">
    <source>
        <dbReference type="ARBA" id="ARBA00022614"/>
    </source>
</evidence>
<dbReference type="PANTHER" id="PTHR11017:SF325">
    <property type="entry name" value="NB-ARC-RELATED"/>
    <property type="match status" value="1"/>
</dbReference>
<keyword evidence="2" id="KW-0677">Repeat</keyword>
<dbReference type="PANTHER" id="PTHR11017">
    <property type="entry name" value="LEUCINE-RICH REPEAT-CONTAINING PROTEIN"/>
    <property type="match status" value="1"/>
</dbReference>
<sequence length="1086" mass="124758">MAATASSSTPIVSPATNHSRYDVFLSFHEDTRFSFTDHLFEALIGAGIRTFRADSTTLDEELNPEIERAITVSRASIVVVSENYANSASCLDELVLIMERRKGFYHVVIPVFYHVDPSGFRKQENICALKVIREPPKWGEHKVEQWKVALMEVANLSDKALSGPETKFIADIVSSIGKKLGLKLVSSPPHLTGMDARAEAINFWVKDKQDAQVLAICESAGSGKTTLAQYIYDSNLLKFESSSFLEDIGKICEQPYGLCALQEQLLSDILEDKRKELDVTSYKSQIEKALQKKRVLIVLDDIDKEEQIEALLGMEKINTESKIIITSRFQNIQTWFRSRYYQCKEHKLELLNKHESLALLSWYAFGSKIPMQGFKELASKAADYCAGNPLALKLLGSLFLGAKDSRKRNNIEYWTSTLNLLEKDPNYRIQGILRMSFEYLPFITYRELFLHIACFFIGEDEDYVVKILEPDYCATAGIVLLIKRCLLTVSPSKKLMMHGLFIEMARRMVLDESPTNPAKRSRVWCNKDSYTLLRQGIGSETIEGLALDMRMVREQKHNTPVVFDADSLAKMDNLKLLQLNYVELFGSYDDFPEDLRWLCWHGFPLRNLPSDLFMGNLVAIDMSYSKLEFFEPPMVIRPLKILNFKDSHSLVKISNISRLPNLETLVLWNCYSLIRVSENLGDLKSLSLLNMTGCEELFKTSNFDQQPLNSSFPHSLQSLLLKTCNLELNNHFLSFKHHPFLQYLNLSSNLLDLLPDYNHLKSLRVLDLSFCSRLKCIECLPCTLEELFITYCKSLEKIAFQSPRFRLREIDYQGCTNLLEIEGLFKLVPILKVDEKLLGHMKWLKEYQHQEVCLIGDYHLTGGRSHHIQMLYEFGIASTFLPDIKDPNLTCEYISKSSSLSFDVPSYTNNHRLKGLNVIFKYILSGEEKSVWPVFAKIRNTTKCREWIYNPMVFGRPGFGEVAIWFSYWAIENLLDVGDKVNVSIIAETGLEAIECGASLVYDYDDDKMEDDSQQNNNEWDETLVGDLSAFQLSTETYYLCRRDFFKSMEVDGPTPSWFRDSVGYKFDYTEIQEWRKTGRSQKLQK</sequence>
<dbReference type="InterPro" id="IPR042197">
    <property type="entry name" value="Apaf_helical"/>
</dbReference>
<dbReference type="InterPro" id="IPR035897">
    <property type="entry name" value="Toll_tir_struct_dom_sf"/>
</dbReference>
<dbReference type="Pfam" id="PF01582">
    <property type="entry name" value="TIR"/>
    <property type="match status" value="1"/>
</dbReference>
<dbReference type="InterPro" id="IPR058192">
    <property type="entry name" value="WHD_ROQ1-like"/>
</dbReference>
<dbReference type="InterPro" id="IPR000157">
    <property type="entry name" value="TIR_dom"/>
</dbReference>
<evidence type="ECO:0000313" key="4">
    <source>
        <dbReference type="EMBL" id="KAK9070234.1"/>
    </source>
</evidence>
<reference evidence="4 5" key="1">
    <citation type="submission" date="2024-04" db="EMBL/GenBank/DDBJ databases">
        <title>The reference genome of an endangered Asteraceae, Deinandra increscens subsp. villosa, native to the Central Coast of California.</title>
        <authorList>
            <person name="Guilliams M."/>
            <person name="Hasenstab-Lehman K."/>
            <person name="Meyer R."/>
            <person name="Mcevoy S."/>
        </authorList>
    </citation>
    <scope>NUCLEOTIDE SEQUENCE [LARGE SCALE GENOMIC DNA]</scope>
    <source>
        <tissue evidence="4">Leaf</tissue>
    </source>
</reference>
<name>A0AAP0D8C7_9ASTR</name>
<dbReference type="Pfam" id="PF00931">
    <property type="entry name" value="NB-ARC"/>
    <property type="match status" value="1"/>
</dbReference>
<evidence type="ECO:0000259" key="3">
    <source>
        <dbReference type="PROSITE" id="PS50104"/>
    </source>
</evidence>
<dbReference type="GO" id="GO:0043531">
    <property type="term" value="F:ADP binding"/>
    <property type="evidence" value="ECO:0007669"/>
    <property type="project" value="InterPro"/>
</dbReference>
<feature type="domain" description="TIR" evidence="3">
    <location>
        <begin position="19"/>
        <end position="180"/>
    </location>
</feature>
<dbReference type="InterPro" id="IPR001611">
    <property type="entry name" value="Leu-rich_rpt"/>
</dbReference>
<organism evidence="4 5">
    <name type="scientific">Deinandra increscens subsp. villosa</name>
    <dbReference type="NCBI Taxonomy" id="3103831"/>
    <lineage>
        <taxon>Eukaryota</taxon>
        <taxon>Viridiplantae</taxon>
        <taxon>Streptophyta</taxon>
        <taxon>Embryophyta</taxon>
        <taxon>Tracheophyta</taxon>
        <taxon>Spermatophyta</taxon>
        <taxon>Magnoliopsida</taxon>
        <taxon>eudicotyledons</taxon>
        <taxon>Gunneridae</taxon>
        <taxon>Pentapetalae</taxon>
        <taxon>asterids</taxon>
        <taxon>campanulids</taxon>
        <taxon>Asterales</taxon>
        <taxon>Asteraceae</taxon>
        <taxon>Asteroideae</taxon>
        <taxon>Heliantheae alliance</taxon>
        <taxon>Madieae</taxon>
        <taxon>Madiinae</taxon>
        <taxon>Deinandra</taxon>
    </lineage>
</organism>
<dbReference type="PROSITE" id="PS51450">
    <property type="entry name" value="LRR"/>
    <property type="match status" value="1"/>
</dbReference>
<comment type="caution">
    <text evidence="4">The sequence shown here is derived from an EMBL/GenBank/DDBJ whole genome shotgun (WGS) entry which is preliminary data.</text>
</comment>
<dbReference type="Pfam" id="PF23282">
    <property type="entry name" value="WHD_ROQ1"/>
    <property type="match status" value="1"/>
</dbReference>
<dbReference type="EMBL" id="JBCNJP010000012">
    <property type="protein sequence ID" value="KAK9070234.1"/>
    <property type="molecule type" value="Genomic_DNA"/>
</dbReference>
<dbReference type="SUPFAM" id="SSF52200">
    <property type="entry name" value="Toll/Interleukin receptor TIR domain"/>
    <property type="match status" value="1"/>
</dbReference>
<gene>
    <name evidence="4" type="ORF">SSX86_010634</name>
</gene>
<dbReference type="Gene3D" id="3.80.10.10">
    <property type="entry name" value="Ribonuclease Inhibitor"/>
    <property type="match status" value="1"/>
</dbReference>
<dbReference type="InterPro" id="IPR044974">
    <property type="entry name" value="Disease_R_plants"/>
</dbReference>
<evidence type="ECO:0000256" key="2">
    <source>
        <dbReference type="ARBA" id="ARBA00022737"/>
    </source>
</evidence>
<protein>
    <recommendedName>
        <fullName evidence="3">TIR domain-containing protein</fullName>
    </recommendedName>
</protein>
<dbReference type="PROSITE" id="PS50104">
    <property type="entry name" value="TIR"/>
    <property type="match status" value="1"/>
</dbReference>
<dbReference type="Gene3D" id="3.40.50.300">
    <property type="entry name" value="P-loop containing nucleotide triphosphate hydrolases"/>
    <property type="match status" value="1"/>
</dbReference>
<dbReference type="SMART" id="SM00255">
    <property type="entry name" value="TIR"/>
    <property type="match status" value="1"/>
</dbReference>
<dbReference type="SUPFAM" id="SSF52058">
    <property type="entry name" value="L domain-like"/>
    <property type="match status" value="1"/>
</dbReference>
<dbReference type="GO" id="GO:0007165">
    <property type="term" value="P:signal transduction"/>
    <property type="evidence" value="ECO:0007669"/>
    <property type="project" value="InterPro"/>
</dbReference>
<dbReference type="InterPro" id="IPR027417">
    <property type="entry name" value="P-loop_NTPase"/>
</dbReference>
<evidence type="ECO:0000313" key="5">
    <source>
        <dbReference type="Proteomes" id="UP001408789"/>
    </source>
</evidence>
<dbReference type="PRINTS" id="PR00364">
    <property type="entry name" value="DISEASERSIST"/>
</dbReference>
<keyword evidence="5" id="KW-1185">Reference proteome</keyword>